<keyword evidence="3" id="KW-1185">Reference proteome</keyword>
<evidence type="ECO:0000256" key="1">
    <source>
        <dbReference type="SAM" id="MobiDB-lite"/>
    </source>
</evidence>
<dbReference type="AlphaFoldDB" id="A0AAD3E772"/>
<sequence length="119" mass="12276">MATMMRCNVTRAAARPSRSAVVVRASAEQPRRAVLGLLAGAVAGALLAAPQQASAIKIASQEFTGGMVVGGGSSPKSPTHATSSGYVQEGTRKQGVSIKTKKKLLAKLRKEAEKESNLS</sequence>
<dbReference type="EMBL" id="BMAR01000083">
    <property type="protein sequence ID" value="GFR53026.1"/>
    <property type="molecule type" value="Genomic_DNA"/>
</dbReference>
<feature type="region of interest" description="Disordered" evidence="1">
    <location>
        <begin position="69"/>
        <end position="98"/>
    </location>
</feature>
<evidence type="ECO:0000313" key="2">
    <source>
        <dbReference type="EMBL" id="GFR53026.1"/>
    </source>
</evidence>
<comment type="caution">
    <text evidence="2">The sequence shown here is derived from an EMBL/GenBank/DDBJ whole genome shotgun (WGS) entry which is preliminary data.</text>
</comment>
<name>A0AAD3E772_9CHLO</name>
<protein>
    <submittedName>
        <fullName evidence="2">Uncharacterized protein</fullName>
    </submittedName>
</protein>
<dbReference type="Proteomes" id="UP001054857">
    <property type="component" value="Unassembled WGS sequence"/>
</dbReference>
<proteinExistence type="predicted"/>
<evidence type="ECO:0000313" key="3">
    <source>
        <dbReference type="Proteomes" id="UP001054857"/>
    </source>
</evidence>
<feature type="compositionally biased region" description="Polar residues" evidence="1">
    <location>
        <begin position="74"/>
        <end position="86"/>
    </location>
</feature>
<reference evidence="2 3" key="1">
    <citation type="journal article" date="2021" name="Sci. Rep.">
        <title>Genome sequencing of the multicellular alga Astrephomene provides insights into convergent evolution of germ-soma differentiation.</title>
        <authorList>
            <person name="Yamashita S."/>
            <person name="Yamamoto K."/>
            <person name="Matsuzaki R."/>
            <person name="Suzuki S."/>
            <person name="Yamaguchi H."/>
            <person name="Hirooka S."/>
            <person name="Minakuchi Y."/>
            <person name="Miyagishima S."/>
            <person name="Kawachi M."/>
            <person name="Toyoda A."/>
            <person name="Nozaki H."/>
        </authorList>
    </citation>
    <scope>NUCLEOTIDE SEQUENCE [LARGE SCALE GENOMIC DNA]</scope>
    <source>
        <strain evidence="2 3">NIES-4017</strain>
    </source>
</reference>
<organism evidence="2 3">
    <name type="scientific">Astrephomene gubernaculifera</name>
    <dbReference type="NCBI Taxonomy" id="47775"/>
    <lineage>
        <taxon>Eukaryota</taxon>
        <taxon>Viridiplantae</taxon>
        <taxon>Chlorophyta</taxon>
        <taxon>core chlorophytes</taxon>
        <taxon>Chlorophyceae</taxon>
        <taxon>CS clade</taxon>
        <taxon>Chlamydomonadales</taxon>
        <taxon>Astrephomenaceae</taxon>
        <taxon>Astrephomene</taxon>
    </lineage>
</organism>
<accession>A0AAD3E772</accession>
<gene>
    <name evidence="2" type="ORF">Agub_g15718</name>
</gene>